<comment type="cofactor">
    <cofactor evidence="1 10">
        <name>Mg(2+)</name>
        <dbReference type="ChEBI" id="CHEBI:18420"/>
    </cofactor>
</comment>
<evidence type="ECO:0000256" key="4">
    <source>
        <dbReference type="ARBA" id="ARBA00022679"/>
    </source>
</evidence>
<dbReference type="EMBL" id="MHTV01000033">
    <property type="protein sequence ID" value="OHA66451.1"/>
    <property type="molecule type" value="Genomic_DNA"/>
</dbReference>
<dbReference type="HAMAP" id="MF_00185">
    <property type="entry name" value="IPP_trans"/>
    <property type="match status" value="1"/>
</dbReference>
<comment type="subunit">
    <text evidence="10">Monomer.</text>
</comment>
<sequence>MHKLICIVGPTASGKSDLGILLAKRYNGEIVSADSRQIYKGLDIGSGKITKKEMRGIPHHLFDVTSPKRRFTASQYQKLAVRAIDGIARRGKLPILVGGTPFYLYAVIDGYVFPEVKPNPKLRKQLQTKSFDELFSELRRKDPARAQTIEKNKRRVIRALEIISQTGKPIPSLGKRPIPYDLCIIGIKRSPGELSEHIALRLAKRFKQGMIAEVKQLHEHQGLSWKRFEELGLEYRFIANFLQKKVSRQKMVEELQKAIEDFAKRQMTWFKKDPRIQWVSTPKEASDIAQTFLFN</sequence>
<keyword evidence="4 10" id="KW-0808">Transferase</keyword>
<reference evidence="14 15" key="1">
    <citation type="journal article" date="2016" name="Nat. Commun.">
        <title>Thousands of microbial genomes shed light on interconnected biogeochemical processes in an aquifer system.</title>
        <authorList>
            <person name="Anantharaman K."/>
            <person name="Brown C.T."/>
            <person name="Hug L.A."/>
            <person name="Sharon I."/>
            <person name="Castelle C.J."/>
            <person name="Probst A.J."/>
            <person name="Thomas B.C."/>
            <person name="Singh A."/>
            <person name="Wilkins M.J."/>
            <person name="Karaoz U."/>
            <person name="Brodie E.L."/>
            <person name="Williams K.H."/>
            <person name="Hubbard S.S."/>
            <person name="Banfield J.F."/>
        </authorList>
    </citation>
    <scope>NUCLEOTIDE SEQUENCE [LARGE SCALE GENOMIC DNA]</scope>
</reference>
<organism evidence="14 15">
    <name type="scientific">Candidatus Wildermuthbacteria bacterium RIFCSPHIGHO2_02_FULL_45_25</name>
    <dbReference type="NCBI Taxonomy" id="1802450"/>
    <lineage>
        <taxon>Bacteria</taxon>
        <taxon>Candidatus Wildermuthiibacteriota</taxon>
    </lineage>
</organism>
<evidence type="ECO:0000313" key="14">
    <source>
        <dbReference type="EMBL" id="OHA66451.1"/>
    </source>
</evidence>
<evidence type="ECO:0000256" key="3">
    <source>
        <dbReference type="ARBA" id="ARBA00005842"/>
    </source>
</evidence>
<comment type="caution">
    <text evidence="14">The sequence shown here is derived from an EMBL/GenBank/DDBJ whole genome shotgun (WGS) entry which is preliminary data.</text>
</comment>
<keyword evidence="7 10" id="KW-0067">ATP-binding</keyword>
<dbReference type="PANTHER" id="PTHR11088">
    <property type="entry name" value="TRNA DIMETHYLALLYLTRANSFERASE"/>
    <property type="match status" value="1"/>
</dbReference>
<evidence type="ECO:0000256" key="12">
    <source>
        <dbReference type="RuleBase" id="RU003784"/>
    </source>
</evidence>
<keyword evidence="8 10" id="KW-0460">Magnesium</keyword>
<evidence type="ECO:0000256" key="9">
    <source>
        <dbReference type="ARBA" id="ARBA00049563"/>
    </source>
</evidence>
<dbReference type="GO" id="GO:0006400">
    <property type="term" value="P:tRNA modification"/>
    <property type="evidence" value="ECO:0007669"/>
    <property type="project" value="TreeGrafter"/>
</dbReference>
<dbReference type="InterPro" id="IPR018022">
    <property type="entry name" value="IPT"/>
</dbReference>
<dbReference type="SUPFAM" id="SSF52540">
    <property type="entry name" value="P-loop containing nucleoside triphosphate hydrolases"/>
    <property type="match status" value="1"/>
</dbReference>
<evidence type="ECO:0000256" key="11">
    <source>
        <dbReference type="RuleBase" id="RU003783"/>
    </source>
</evidence>
<feature type="region of interest" description="Interaction with substrate tRNA" evidence="10">
    <location>
        <begin position="34"/>
        <end position="37"/>
    </location>
</feature>
<evidence type="ECO:0000313" key="15">
    <source>
        <dbReference type="Proteomes" id="UP000178092"/>
    </source>
</evidence>
<gene>
    <name evidence="10" type="primary">miaA</name>
    <name evidence="14" type="ORF">A3C04_01365</name>
</gene>
<evidence type="ECO:0000256" key="5">
    <source>
        <dbReference type="ARBA" id="ARBA00022694"/>
    </source>
</evidence>
<dbReference type="Proteomes" id="UP000178092">
    <property type="component" value="Unassembled WGS sequence"/>
</dbReference>
<comment type="function">
    <text evidence="2 10 12">Catalyzes the transfer of a dimethylallyl group onto the adenine at position 37 in tRNAs that read codons beginning with uridine, leading to the formation of N6-(dimethylallyl)adenosine (i(6)A).</text>
</comment>
<dbReference type="Pfam" id="PF01715">
    <property type="entry name" value="IPPT"/>
    <property type="match status" value="1"/>
</dbReference>
<name>A0A1G2R2Z2_9BACT</name>
<comment type="similarity">
    <text evidence="3 10 13">Belongs to the IPP transferase family.</text>
</comment>
<dbReference type="AlphaFoldDB" id="A0A1G2R2Z2"/>
<dbReference type="GO" id="GO:0005524">
    <property type="term" value="F:ATP binding"/>
    <property type="evidence" value="ECO:0007669"/>
    <property type="project" value="UniProtKB-UniRule"/>
</dbReference>
<feature type="site" description="Interaction with substrate tRNA" evidence="10">
    <location>
        <position position="123"/>
    </location>
</feature>
<protein>
    <recommendedName>
        <fullName evidence="10">tRNA dimethylallyltransferase</fullName>
        <ecNumber evidence="10">2.5.1.75</ecNumber>
    </recommendedName>
    <alternativeName>
        <fullName evidence="10">Dimethylallyl diphosphate:tRNA dimethylallyltransferase</fullName>
        <shortName evidence="10">DMAPP:tRNA dimethylallyltransferase</shortName>
        <shortName evidence="10">DMATase</shortName>
    </alternativeName>
    <alternativeName>
        <fullName evidence="10">Isopentenyl-diphosphate:tRNA isopentenyltransferase</fullName>
        <shortName evidence="10">IPP transferase</shortName>
        <shortName evidence="10">IPPT</shortName>
        <shortName evidence="10">IPTase</shortName>
    </alternativeName>
</protein>
<dbReference type="Gene3D" id="3.40.50.300">
    <property type="entry name" value="P-loop containing nucleotide triphosphate hydrolases"/>
    <property type="match status" value="1"/>
</dbReference>
<dbReference type="InterPro" id="IPR039657">
    <property type="entry name" value="Dimethylallyltransferase"/>
</dbReference>
<evidence type="ECO:0000256" key="13">
    <source>
        <dbReference type="RuleBase" id="RU003785"/>
    </source>
</evidence>
<evidence type="ECO:0000256" key="7">
    <source>
        <dbReference type="ARBA" id="ARBA00022840"/>
    </source>
</evidence>
<evidence type="ECO:0000256" key="8">
    <source>
        <dbReference type="ARBA" id="ARBA00022842"/>
    </source>
</evidence>
<evidence type="ECO:0000256" key="10">
    <source>
        <dbReference type="HAMAP-Rule" id="MF_00185"/>
    </source>
</evidence>
<keyword evidence="5 10" id="KW-0819">tRNA processing</keyword>
<keyword evidence="6 10" id="KW-0547">Nucleotide-binding</keyword>
<dbReference type="GO" id="GO:0052381">
    <property type="term" value="F:tRNA dimethylallyltransferase activity"/>
    <property type="evidence" value="ECO:0007669"/>
    <property type="project" value="UniProtKB-UniRule"/>
</dbReference>
<feature type="binding site" evidence="10">
    <location>
        <begin position="9"/>
        <end position="16"/>
    </location>
    <ligand>
        <name>ATP</name>
        <dbReference type="ChEBI" id="CHEBI:30616"/>
    </ligand>
</feature>
<dbReference type="InterPro" id="IPR027417">
    <property type="entry name" value="P-loop_NTPase"/>
</dbReference>
<evidence type="ECO:0000256" key="2">
    <source>
        <dbReference type="ARBA" id="ARBA00003213"/>
    </source>
</evidence>
<feature type="binding site" evidence="10">
    <location>
        <begin position="11"/>
        <end position="16"/>
    </location>
    <ligand>
        <name>substrate</name>
    </ligand>
</feature>
<dbReference type="EC" id="2.5.1.75" evidence="10"/>
<evidence type="ECO:0000256" key="6">
    <source>
        <dbReference type="ARBA" id="ARBA00022741"/>
    </source>
</evidence>
<dbReference type="NCBIfam" id="TIGR00174">
    <property type="entry name" value="miaA"/>
    <property type="match status" value="1"/>
</dbReference>
<feature type="site" description="Interaction with substrate tRNA" evidence="10">
    <location>
        <position position="100"/>
    </location>
</feature>
<dbReference type="Gene3D" id="1.10.20.140">
    <property type="match status" value="1"/>
</dbReference>
<dbReference type="PANTHER" id="PTHR11088:SF60">
    <property type="entry name" value="TRNA DIMETHYLALLYLTRANSFERASE"/>
    <property type="match status" value="1"/>
</dbReference>
<evidence type="ECO:0000256" key="1">
    <source>
        <dbReference type="ARBA" id="ARBA00001946"/>
    </source>
</evidence>
<comment type="catalytic activity">
    <reaction evidence="9 10 11">
        <text>adenosine(37) in tRNA + dimethylallyl diphosphate = N(6)-dimethylallyladenosine(37) in tRNA + diphosphate</text>
        <dbReference type="Rhea" id="RHEA:26482"/>
        <dbReference type="Rhea" id="RHEA-COMP:10162"/>
        <dbReference type="Rhea" id="RHEA-COMP:10375"/>
        <dbReference type="ChEBI" id="CHEBI:33019"/>
        <dbReference type="ChEBI" id="CHEBI:57623"/>
        <dbReference type="ChEBI" id="CHEBI:74411"/>
        <dbReference type="ChEBI" id="CHEBI:74415"/>
        <dbReference type="EC" id="2.5.1.75"/>
    </reaction>
</comment>
<comment type="caution">
    <text evidence="10">Lacks conserved residue(s) required for the propagation of feature annotation.</text>
</comment>
<proteinExistence type="inferred from homology"/>
<accession>A0A1G2R2Z2</accession>